<evidence type="ECO:0000256" key="11">
    <source>
        <dbReference type="ARBA" id="ARBA00022763"/>
    </source>
</evidence>
<dbReference type="GO" id="GO:0003887">
    <property type="term" value="F:DNA-directed DNA polymerase activity"/>
    <property type="evidence" value="ECO:0007669"/>
    <property type="project" value="UniProtKB-KW"/>
</dbReference>
<dbReference type="Gene3D" id="3.30.460.10">
    <property type="entry name" value="Beta Polymerase, domain 2"/>
    <property type="match status" value="1"/>
</dbReference>
<dbReference type="CDD" id="cd00141">
    <property type="entry name" value="NT_POLXc"/>
    <property type="match status" value="1"/>
</dbReference>
<evidence type="ECO:0000256" key="1">
    <source>
        <dbReference type="ARBA" id="ARBA00001946"/>
    </source>
</evidence>
<evidence type="ECO:0000256" key="20">
    <source>
        <dbReference type="ARBA" id="ARBA00045548"/>
    </source>
</evidence>
<gene>
    <name evidence="25" type="ORF">A2117_00745</name>
</gene>
<evidence type="ECO:0000256" key="2">
    <source>
        <dbReference type="ARBA" id="ARBA00004496"/>
    </source>
</evidence>
<evidence type="ECO:0000256" key="5">
    <source>
        <dbReference type="ARBA" id="ARBA00020020"/>
    </source>
</evidence>
<keyword evidence="9" id="KW-0548">Nucleotidyltransferase</keyword>
<keyword evidence="6" id="KW-0488">Methylation</keyword>
<feature type="domain" description="Helix-hairpin-helix DNA-binding motif class 1" evidence="22">
    <location>
        <begin position="53"/>
        <end position="72"/>
    </location>
</feature>
<keyword evidence="7" id="KW-0237">DNA synthesis</keyword>
<dbReference type="EC" id="4.2.99.18" evidence="4"/>
<evidence type="ECO:0000256" key="13">
    <source>
        <dbReference type="ARBA" id="ARBA00022932"/>
    </source>
</evidence>
<feature type="domain" description="Polymerase/histidinol phosphatase N-terminal" evidence="23">
    <location>
        <begin position="341"/>
        <end position="420"/>
    </location>
</feature>
<dbReference type="Pfam" id="PF02811">
    <property type="entry name" value="PHP"/>
    <property type="match status" value="1"/>
</dbReference>
<evidence type="ECO:0000256" key="15">
    <source>
        <dbReference type="ARBA" id="ARBA00023204"/>
    </source>
</evidence>
<comment type="catalytic activity">
    <reaction evidence="19">
        <text>a 5'-end 2'-deoxyribose-2'-deoxyribonucleotide-DNA = (2E,4S)-4-hydroxypenten-2-al-5-phosphate + a 5'-end 5'-phospho-2'-deoxyribonucleoside-DNA + H(+)</text>
        <dbReference type="Rhea" id="RHEA:76255"/>
        <dbReference type="Rhea" id="RHEA-COMP:13180"/>
        <dbReference type="Rhea" id="RHEA-COMP:18657"/>
        <dbReference type="ChEBI" id="CHEBI:15378"/>
        <dbReference type="ChEBI" id="CHEBI:136412"/>
        <dbReference type="ChEBI" id="CHEBI:195194"/>
        <dbReference type="ChEBI" id="CHEBI:195195"/>
    </reaction>
</comment>
<evidence type="ECO:0000256" key="7">
    <source>
        <dbReference type="ARBA" id="ARBA00022634"/>
    </source>
</evidence>
<dbReference type="PRINTS" id="PR00870">
    <property type="entry name" value="DNAPOLXBETA"/>
</dbReference>
<dbReference type="Pfam" id="PF14520">
    <property type="entry name" value="HHH_5"/>
    <property type="match status" value="1"/>
</dbReference>
<dbReference type="InterPro" id="IPR002054">
    <property type="entry name" value="DNA-dir_DNA_pol_X"/>
</dbReference>
<feature type="domain" description="Helix-hairpin-helix DNA-binding motif class 1" evidence="22">
    <location>
        <begin position="128"/>
        <end position="147"/>
    </location>
</feature>
<dbReference type="InterPro" id="IPR022311">
    <property type="entry name" value="PolX-like"/>
</dbReference>
<feature type="domain" description="Helix-hairpin-helix DNA-binding motif class 1" evidence="22">
    <location>
        <begin position="93"/>
        <end position="112"/>
    </location>
</feature>
<dbReference type="SMART" id="SM00483">
    <property type="entry name" value="POLXc"/>
    <property type="match status" value="1"/>
</dbReference>
<dbReference type="SUPFAM" id="SSF81301">
    <property type="entry name" value="Nucleotidyltransferase"/>
    <property type="match status" value="1"/>
</dbReference>
<dbReference type="Gene3D" id="3.30.210.10">
    <property type="entry name" value="DNA polymerase, thumb domain"/>
    <property type="match status" value="1"/>
</dbReference>
<evidence type="ECO:0000256" key="8">
    <source>
        <dbReference type="ARBA" id="ARBA00022679"/>
    </source>
</evidence>
<organism evidence="25 26">
    <name type="scientific">Candidatus Wildermuthbacteria bacterium GWA2_46_15</name>
    <dbReference type="NCBI Taxonomy" id="1802443"/>
    <lineage>
        <taxon>Bacteria</taxon>
        <taxon>Candidatus Wildermuthiibacteriota</taxon>
    </lineage>
</organism>
<feature type="domain" description="DNA-directed DNA polymerase X" evidence="24">
    <location>
        <begin position="1"/>
        <end position="315"/>
    </location>
</feature>
<evidence type="ECO:0000313" key="26">
    <source>
        <dbReference type="Proteomes" id="UP000179245"/>
    </source>
</evidence>
<evidence type="ECO:0000256" key="21">
    <source>
        <dbReference type="ARBA" id="ARBA00049244"/>
    </source>
</evidence>
<proteinExistence type="predicted"/>
<evidence type="ECO:0000256" key="19">
    <source>
        <dbReference type="ARBA" id="ARBA00044678"/>
    </source>
</evidence>
<dbReference type="GO" id="GO:0006281">
    <property type="term" value="P:DNA repair"/>
    <property type="evidence" value="ECO:0007669"/>
    <property type="project" value="UniProtKB-KW"/>
</dbReference>
<comment type="cofactor">
    <cofactor evidence="1">
        <name>Mg(2+)</name>
        <dbReference type="ChEBI" id="CHEBI:18420"/>
    </cofactor>
</comment>
<dbReference type="EC" id="2.7.7.7" evidence="3"/>
<evidence type="ECO:0000256" key="6">
    <source>
        <dbReference type="ARBA" id="ARBA00022481"/>
    </source>
</evidence>
<name>A0A1G2QMN4_9BACT</name>
<dbReference type="SUPFAM" id="SSF89550">
    <property type="entry name" value="PHP domain-like"/>
    <property type="match status" value="1"/>
</dbReference>
<dbReference type="PANTHER" id="PTHR36928:SF1">
    <property type="entry name" value="PHOSPHATASE YCDX-RELATED"/>
    <property type="match status" value="1"/>
</dbReference>
<dbReference type="InterPro" id="IPR037160">
    <property type="entry name" value="DNA_Pol_thumb_sf"/>
</dbReference>
<evidence type="ECO:0000256" key="16">
    <source>
        <dbReference type="ARBA" id="ARBA00035717"/>
    </source>
</evidence>
<accession>A0A1G2QMN4</accession>
<dbReference type="InterPro" id="IPR010996">
    <property type="entry name" value="HHH_MUS81"/>
</dbReference>
<evidence type="ECO:0000256" key="17">
    <source>
        <dbReference type="ARBA" id="ARBA00035726"/>
    </source>
</evidence>
<dbReference type="InterPro" id="IPR003141">
    <property type="entry name" value="Pol/His_phosphatase_N"/>
</dbReference>
<comment type="catalytic activity">
    <reaction evidence="21">
        <text>DNA(n) + a 2'-deoxyribonucleoside 5'-triphosphate = DNA(n+1) + diphosphate</text>
        <dbReference type="Rhea" id="RHEA:22508"/>
        <dbReference type="Rhea" id="RHEA-COMP:17339"/>
        <dbReference type="Rhea" id="RHEA-COMP:17340"/>
        <dbReference type="ChEBI" id="CHEBI:33019"/>
        <dbReference type="ChEBI" id="CHEBI:61560"/>
        <dbReference type="ChEBI" id="CHEBI:173112"/>
        <dbReference type="EC" id="2.7.7.7"/>
    </reaction>
</comment>
<sequence length="574" mass="65671">MKNQELAKIFSSMAIFLKMDSIAFRPQAYEKAAFALETLNQDVEEIYQKKGIHGLKEIPGVGSTIAERIEEYLRTDKIKYYQELKEKMPVNLEELLAVEGIGPKTVKELYRRLKIKNLGELEKAARGGKIRSLANFGEKTEKNILQSIEFLKRGRGRFLLGEILPEIEEIALKLKELKEVERVSLAGSLRRRQETIGDADILVVSQKPQPVVNFFVTLPGIVKIWGQGQTKASIRLRRGIDIDLRIVPKKSYGAALQYFTGSKEHNIMIRKMAMEKGLKLNEYGLFKGPKTMASESEEDIYRAIGLPLIEPELREGQGEIEAALRKLPGLPKLIEYKNIRGDLHCHSSWDGGRNTILEMAQAAQQRGYQYLGIADHTKFLRIERGLDERQLLRQRKEIEKLNAKFHKFRILQGCEANILNDGSIDIKDEALAELDFVIAGVHSNLKMTKEQMTRRLIRAMRNPHVDIISHPTGRLLQRRDEYQIDLDAVLKVAQETKTVLEINSFPERLDLKDVNIRRAKSLGIKMVINTDSHMKEQMRFIELGVAQARRGWAEKSDIINCWPLAKLLTFLKVI</sequence>
<dbReference type="GO" id="GO:0008270">
    <property type="term" value="F:zinc ion binding"/>
    <property type="evidence" value="ECO:0007669"/>
    <property type="project" value="TreeGrafter"/>
</dbReference>
<comment type="caution">
    <text evidence="25">The sequence shown here is derived from an EMBL/GenBank/DDBJ whole genome shotgun (WGS) entry which is preliminary data.</text>
</comment>
<keyword evidence="15" id="KW-0234">DNA repair</keyword>
<protein>
    <recommendedName>
        <fullName evidence="5">DNA polymerase beta</fullName>
        <ecNumber evidence="3">2.7.7.7</ecNumber>
        <ecNumber evidence="4">4.2.99.18</ecNumber>
    </recommendedName>
    <alternativeName>
        <fullName evidence="16">5'-deoxyribose-phosphate lyase</fullName>
    </alternativeName>
    <alternativeName>
        <fullName evidence="17">AP lyase</fullName>
    </alternativeName>
</protein>
<dbReference type="GO" id="GO:0003677">
    <property type="term" value="F:DNA binding"/>
    <property type="evidence" value="ECO:0007669"/>
    <property type="project" value="InterPro"/>
</dbReference>
<dbReference type="InterPro" id="IPR004013">
    <property type="entry name" value="PHP_dom"/>
</dbReference>
<comment type="subcellular location">
    <subcellularLocation>
        <location evidence="2">Cytoplasm</location>
    </subcellularLocation>
</comment>
<evidence type="ECO:0000256" key="14">
    <source>
        <dbReference type="ARBA" id="ARBA00023053"/>
    </source>
</evidence>
<dbReference type="STRING" id="1802443.A2117_00745"/>
<dbReference type="Gene3D" id="1.10.150.20">
    <property type="entry name" value="5' to 3' exonuclease, C-terminal subdomain"/>
    <property type="match status" value="1"/>
</dbReference>
<dbReference type="GO" id="GO:0042578">
    <property type="term" value="F:phosphoric ester hydrolase activity"/>
    <property type="evidence" value="ECO:0007669"/>
    <property type="project" value="TreeGrafter"/>
</dbReference>
<dbReference type="SMART" id="SM00481">
    <property type="entry name" value="POLIIIAc"/>
    <property type="match status" value="1"/>
</dbReference>
<dbReference type="Gene3D" id="1.10.150.110">
    <property type="entry name" value="DNA polymerase beta, N-terminal domain-like"/>
    <property type="match status" value="1"/>
</dbReference>
<evidence type="ECO:0000256" key="3">
    <source>
        <dbReference type="ARBA" id="ARBA00012417"/>
    </source>
</evidence>
<comment type="catalytic activity">
    <reaction evidence="18">
        <text>2'-deoxyribonucleotide-(2'-deoxyribose 5'-phosphate)-2'-deoxyribonucleotide-DNA = a 3'-end 2'-deoxyribonucleotide-(2,3-dehydro-2,3-deoxyribose 5'-phosphate)-DNA + a 5'-end 5'-phospho-2'-deoxyribonucleoside-DNA + H(+)</text>
        <dbReference type="Rhea" id="RHEA:66592"/>
        <dbReference type="Rhea" id="RHEA-COMP:13180"/>
        <dbReference type="Rhea" id="RHEA-COMP:16897"/>
        <dbReference type="Rhea" id="RHEA-COMP:17067"/>
        <dbReference type="ChEBI" id="CHEBI:15378"/>
        <dbReference type="ChEBI" id="CHEBI:136412"/>
        <dbReference type="ChEBI" id="CHEBI:157695"/>
        <dbReference type="ChEBI" id="CHEBI:167181"/>
        <dbReference type="EC" id="4.2.99.18"/>
    </reaction>
</comment>
<dbReference type="GO" id="GO:0005829">
    <property type="term" value="C:cytosol"/>
    <property type="evidence" value="ECO:0007669"/>
    <property type="project" value="TreeGrafter"/>
</dbReference>
<dbReference type="EMBL" id="MHTO01000028">
    <property type="protein sequence ID" value="OHA61723.1"/>
    <property type="molecule type" value="Genomic_DNA"/>
</dbReference>
<reference evidence="25 26" key="1">
    <citation type="journal article" date="2016" name="Nat. Commun.">
        <title>Thousands of microbial genomes shed light on interconnected biogeochemical processes in an aquifer system.</title>
        <authorList>
            <person name="Anantharaman K."/>
            <person name="Brown C.T."/>
            <person name="Hug L.A."/>
            <person name="Sharon I."/>
            <person name="Castelle C.J."/>
            <person name="Probst A.J."/>
            <person name="Thomas B.C."/>
            <person name="Singh A."/>
            <person name="Wilkins M.J."/>
            <person name="Karaoz U."/>
            <person name="Brodie E.L."/>
            <person name="Williams K.H."/>
            <person name="Hubbard S.S."/>
            <person name="Banfield J.F."/>
        </authorList>
    </citation>
    <scope>NUCLEOTIDE SEQUENCE [LARGE SCALE GENOMIC DNA]</scope>
</reference>
<evidence type="ECO:0000313" key="25">
    <source>
        <dbReference type="EMBL" id="OHA61723.1"/>
    </source>
</evidence>
<dbReference type="CDD" id="cd07436">
    <property type="entry name" value="PHP_PolX"/>
    <property type="match status" value="1"/>
</dbReference>
<dbReference type="SUPFAM" id="SSF47802">
    <property type="entry name" value="DNA polymerase beta, N-terminal domain-like"/>
    <property type="match status" value="1"/>
</dbReference>
<dbReference type="SMART" id="SM00278">
    <property type="entry name" value="HhH1"/>
    <property type="match status" value="3"/>
</dbReference>
<evidence type="ECO:0000256" key="10">
    <source>
        <dbReference type="ARBA" id="ARBA00022705"/>
    </source>
</evidence>
<dbReference type="InterPro" id="IPR016195">
    <property type="entry name" value="Pol/histidinol_Pase-like"/>
</dbReference>
<keyword evidence="13" id="KW-0239">DNA-directed DNA polymerase</keyword>
<evidence type="ECO:0000259" key="22">
    <source>
        <dbReference type="SMART" id="SM00278"/>
    </source>
</evidence>
<evidence type="ECO:0000259" key="24">
    <source>
        <dbReference type="SMART" id="SM00483"/>
    </source>
</evidence>
<dbReference type="Gene3D" id="3.20.20.140">
    <property type="entry name" value="Metal-dependent hydrolases"/>
    <property type="match status" value="1"/>
</dbReference>
<evidence type="ECO:0000256" key="4">
    <source>
        <dbReference type="ARBA" id="ARBA00012720"/>
    </source>
</evidence>
<dbReference type="InterPro" id="IPR027421">
    <property type="entry name" value="DNA_pol_lamdba_lyase_dom_sf"/>
</dbReference>
<dbReference type="InterPro" id="IPR047967">
    <property type="entry name" value="PolX_PHP"/>
</dbReference>
<comment type="function">
    <text evidence="20">Repair polymerase that plays a key role in base-excision repair. During this process, the damaged base is excised by specific DNA glycosylases, the DNA backbone is nicked at the abasic site by an apurinic/apyrimidic (AP) endonuclease, and POLB removes 5'-deoxyribose-phosphate from the preincised AP site acting as a 5'-deoxyribose-phosphate lyase (5'-dRP lyase); through its DNA polymerase activity, it adds one nucleotide to the 3' end of the arising single-nucleotide gap. Conducts 'gap-filling' DNA synthesis in a stepwise distributive fashion rather than in a processive fashion as for other DNA polymerases. It is also able to cleave sugar-phosphate bonds 3' to an intact AP site, acting as an AP lyase.</text>
</comment>
<dbReference type="InterPro" id="IPR002008">
    <property type="entry name" value="DNA_pol_X_beta-like"/>
</dbReference>
<dbReference type="NCBIfam" id="NF006375">
    <property type="entry name" value="PRK08609.1"/>
    <property type="match status" value="1"/>
</dbReference>
<dbReference type="PIRSF" id="PIRSF005047">
    <property type="entry name" value="UCP005047_YshC"/>
    <property type="match status" value="1"/>
</dbReference>
<dbReference type="Pfam" id="PF14791">
    <property type="entry name" value="DNA_pol_B_thumb"/>
    <property type="match status" value="1"/>
</dbReference>
<evidence type="ECO:0000256" key="18">
    <source>
        <dbReference type="ARBA" id="ARBA00044632"/>
    </source>
</evidence>
<evidence type="ECO:0000259" key="23">
    <source>
        <dbReference type="SMART" id="SM00481"/>
    </source>
</evidence>
<dbReference type="GO" id="GO:0140078">
    <property type="term" value="F:class I DNA-(apurinic or apyrimidinic site) endonuclease activity"/>
    <property type="evidence" value="ECO:0007669"/>
    <property type="project" value="UniProtKB-EC"/>
</dbReference>
<keyword evidence="12" id="KW-0832">Ubl conjugation</keyword>
<keyword evidence="14" id="KW-0915">Sodium</keyword>
<dbReference type="InterPro" id="IPR043519">
    <property type="entry name" value="NT_sf"/>
</dbReference>
<dbReference type="AlphaFoldDB" id="A0A1G2QMN4"/>
<dbReference type="PANTHER" id="PTHR36928">
    <property type="entry name" value="PHOSPHATASE YCDX-RELATED"/>
    <property type="match status" value="1"/>
</dbReference>
<dbReference type="FunFam" id="3.20.20.140:FF:000047">
    <property type="entry name" value="PHP domain-containing protein"/>
    <property type="match status" value="1"/>
</dbReference>
<evidence type="ECO:0000256" key="9">
    <source>
        <dbReference type="ARBA" id="ARBA00022695"/>
    </source>
</evidence>
<keyword evidence="11" id="KW-0227">DNA damage</keyword>
<evidence type="ECO:0000256" key="12">
    <source>
        <dbReference type="ARBA" id="ARBA00022843"/>
    </source>
</evidence>
<keyword evidence="8" id="KW-0808">Transferase</keyword>
<dbReference type="InterPro" id="IPR003583">
    <property type="entry name" value="Hlx-hairpin-Hlx_DNA-bd_motif"/>
</dbReference>
<dbReference type="InterPro" id="IPR029398">
    <property type="entry name" value="PolB_thumb"/>
</dbReference>
<keyword evidence="10" id="KW-0235">DNA replication</keyword>
<dbReference type="Pfam" id="PF14716">
    <property type="entry name" value="HHH_8"/>
    <property type="match status" value="1"/>
</dbReference>
<dbReference type="InterPro" id="IPR050243">
    <property type="entry name" value="PHP_phosphatase"/>
</dbReference>
<dbReference type="Proteomes" id="UP000179245">
    <property type="component" value="Unassembled WGS sequence"/>
</dbReference>